<accession>A0ABP4YD09</accession>
<reference evidence="2" key="1">
    <citation type="journal article" date="2019" name="Int. J. Syst. Evol. Microbiol.">
        <title>The Global Catalogue of Microorganisms (GCM) 10K type strain sequencing project: providing services to taxonomists for standard genome sequencing and annotation.</title>
        <authorList>
            <consortium name="The Broad Institute Genomics Platform"/>
            <consortium name="The Broad Institute Genome Sequencing Center for Infectious Disease"/>
            <person name="Wu L."/>
            <person name="Ma J."/>
        </authorList>
    </citation>
    <scope>NUCLEOTIDE SEQUENCE [LARGE SCALE GENOMIC DNA]</scope>
    <source>
        <strain evidence="2">JCM 15592</strain>
    </source>
</reference>
<dbReference type="Proteomes" id="UP001499938">
    <property type="component" value="Unassembled WGS sequence"/>
</dbReference>
<keyword evidence="2" id="KW-1185">Reference proteome</keyword>
<proteinExistence type="predicted"/>
<gene>
    <name evidence="1" type="ORF">GCM10009811_36080</name>
</gene>
<comment type="caution">
    <text evidence="1">The sequence shown here is derived from an EMBL/GenBank/DDBJ whole genome shotgun (WGS) entry which is preliminary data.</text>
</comment>
<protein>
    <submittedName>
        <fullName evidence="1">Uncharacterized protein</fullName>
    </submittedName>
</protein>
<organism evidence="1 2">
    <name type="scientific">Nostocoides veronense</name>
    <dbReference type="NCBI Taxonomy" id="330836"/>
    <lineage>
        <taxon>Bacteria</taxon>
        <taxon>Bacillati</taxon>
        <taxon>Actinomycetota</taxon>
        <taxon>Actinomycetes</taxon>
        <taxon>Micrococcales</taxon>
        <taxon>Intrasporangiaceae</taxon>
        <taxon>Nostocoides</taxon>
    </lineage>
</organism>
<evidence type="ECO:0000313" key="1">
    <source>
        <dbReference type="EMBL" id="GAA1809729.1"/>
    </source>
</evidence>
<name>A0ABP4YD09_9MICO</name>
<dbReference type="EMBL" id="BAAAPO010000063">
    <property type="protein sequence ID" value="GAA1809729.1"/>
    <property type="molecule type" value="Genomic_DNA"/>
</dbReference>
<evidence type="ECO:0000313" key="2">
    <source>
        <dbReference type="Proteomes" id="UP001499938"/>
    </source>
</evidence>
<sequence length="61" mass="6645">MAGAAQPLAHIAAHLAQADQPELHEGTFPLRLVCGTSIPTLVLRVVRATGPRREYAVWLSW</sequence>